<reference evidence="1 2" key="2">
    <citation type="journal article" date="2022" name="Mol. Ecol. Resour.">
        <title>The genomes of chicory, endive, great burdock and yacon provide insights into Asteraceae paleo-polyploidization history and plant inulin production.</title>
        <authorList>
            <person name="Fan W."/>
            <person name="Wang S."/>
            <person name="Wang H."/>
            <person name="Wang A."/>
            <person name="Jiang F."/>
            <person name="Liu H."/>
            <person name="Zhao H."/>
            <person name="Xu D."/>
            <person name="Zhang Y."/>
        </authorList>
    </citation>
    <scope>NUCLEOTIDE SEQUENCE [LARGE SCALE GENOMIC DNA]</scope>
    <source>
        <strain evidence="2">cv. Yunnan</strain>
        <tissue evidence="1">Leaves</tissue>
    </source>
</reference>
<dbReference type="EMBL" id="CM042027">
    <property type="protein sequence ID" value="KAI3803570.1"/>
    <property type="molecule type" value="Genomic_DNA"/>
</dbReference>
<evidence type="ECO:0000313" key="2">
    <source>
        <dbReference type="Proteomes" id="UP001056120"/>
    </source>
</evidence>
<proteinExistence type="predicted"/>
<reference evidence="2" key="1">
    <citation type="journal article" date="2022" name="Mol. Ecol. Resour.">
        <title>The genomes of chicory, endive, great burdock and yacon provide insights into Asteraceae palaeo-polyploidization history and plant inulin production.</title>
        <authorList>
            <person name="Fan W."/>
            <person name="Wang S."/>
            <person name="Wang H."/>
            <person name="Wang A."/>
            <person name="Jiang F."/>
            <person name="Liu H."/>
            <person name="Zhao H."/>
            <person name="Xu D."/>
            <person name="Zhang Y."/>
        </authorList>
    </citation>
    <scope>NUCLEOTIDE SEQUENCE [LARGE SCALE GENOMIC DNA]</scope>
    <source>
        <strain evidence="2">cv. Yunnan</strain>
    </source>
</reference>
<organism evidence="1 2">
    <name type="scientific">Smallanthus sonchifolius</name>
    <dbReference type="NCBI Taxonomy" id="185202"/>
    <lineage>
        <taxon>Eukaryota</taxon>
        <taxon>Viridiplantae</taxon>
        <taxon>Streptophyta</taxon>
        <taxon>Embryophyta</taxon>
        <taxon>Tracheophyta</taxon>
        <taxon>Spermatophyta</taxon>
        <taxon>Magnoliopsida</taxon>
        <taxon>eudicotyledons</taxon>
        <taxon>Gunneridae</taxon>
        <taxon>Pentapetalae</taxon>
        <taxon>asterids</taxon>
        <taxon>campanulids</taxon>
        <taxon>Asterales</taxon>
        <taxon>Asteraceae</taxon>
        <taxon>Asteroideae</taxon>
        <taxon>Heliantheae alliance</taxon>
        <taxon>Millerieae</taxon>
        <taxon>Smallanthus</taxon>
    </lineage>
</organism>
<dbReference type="Proteomes" id="UP001056120">
    <property type="component" value="Linkage Group LG10"/>
</dbReference>
<sequence length="114" mass="13442">MISSWNSYWFVDHAIYDHSRPRILAMLHAAAKKSLIVCRIWAFNDGDYNALQISPGQFDERVFKGNEFKMFLTSNPLGRGGGFRKWIYPSARWSCRCELINLRLRNARNDYQKH</sequence>
<name>A0ACB9I863_9ASTR</name>
<gene>
    <name evidence="1" type="ORF">L1987_31726</name>
</gene>
<protein>
    <submittedName>
        <fullName evidence="1">Uncharacterized protein</fullName>
    </submittedName>
</protein>
<comment type="caution">
    <text evidence="1">The sequence shown here is derived from an EMBL/GenBank/DDBJ whole genome shotgun (WGS) entry which is preliminary data.</text>
</comment>
<keyword evidence="2" id="KW-1185">Reference proteome</keyword>
<evidence type="ECO:0000313" key="1">
    <source>
        <dbReference type="EMBL" id="KAI3803570.1"/>
    </source>
</evidence>
<accession>A0ACB9I863</accession>